<dbReference type="AlphaFoldDB" id="A0A914X4L9"/>
<keyword evidence="2" id="KW-1185">Reference proteome</keyword>
<proteinExistence type="predicted"/>
<protein>
    <submittedName>
        <fullName evidence="3">Uncharacterized protein</fullName>
    </submittedName>
</protein>
<sequence>MGVRARLEWPPAVASNSALTAAKVSALERTARKTARSSRLCNGRTEHRPLRLRFRRAPSVCVDSRAVGRPPLYLRRSVGRATTHNSAPEQTYAVPPPSACRQLYHSGRRRPHSAFFQSAKTHRCANTRLGGEVGGEREAGELRQQSVIITHSPAGWSAPISSVLRPGRSCLRLDIITGEDARDGRAGGRHIADAGLKDDRRLTVITGAKDAQLCNGAADDWRQRAHIGREEPDCAAHGNVHPRGGHRSQRRATSTSLRRLFGALRRRSIARRAWSTATSLRAGGARPHRPSQWAPSSPGAAKTASCPHKLHTHRPRALILAIRRLSVTTRNTALAYNSYSIESDHRARRLRRLTAGRNATRQPLPPPQPSSSSKQHYQRALLQQRRSSAERPDGLQLSTQRGGSAARRLLLGERAAAGGRRPVAAAAASAPRLTAAVSRAPWPALPAPPSRPVLLFLTASDHTTALSLSLSHTLSLHSIS</sequence>
<dbReference type="WBParaSite" id="PSAMB.scaffold6324size9726.g28297.t1">
    <property type="protein sequence ID" value="PSAMB.scaffold6324size9726.g28297.t1"/>
    <property type="gene ID" value="PSAMB.scaffold6324size9726.g28297"/>
</dbReference>
<evidence type="ECO:0000313" key="2">
    <source>
        <dbReference type="Proteomes" id="UP000887566"/>
    </source>
</evidence>
<feature type="region of interest" description="Disordered" evidence="1">
    <location>
        <begin position="354"/>
        <end position="404"/>
    </location>
</feature>
<evidence type="ECO:0000256" key="1">
    <source>
        <dbReference type="SAM" id="MobiDB-lite"/>
    </source>
</evidence>
<evidence type="ECO:0000313" key="3">
    <source>
        <dbReference type="WBParaSite" id="PSAMB.scaffold6324size9726.g28297.t1"/>
    </source>
</evidence>
<dbReference type="Proteomes" id="UP000887566">
    <property type="component" value="Unplaced"/>
</dbReference>
<accession>A0A914X4L9</accession>
<name>A0A914X4L9_9BILA</name>
<organism evidence="2 3">
    <name type="scientific">Plectus sambesii</name>
    <dbReference type="NCBI Taxonomy" id="2011161"/>
    <lineage>
        <taxon>Eukaryota</taxon>
        <taxon>Metazoa</taxon>
        <taxon>Ecdysozoa</taxon>
        <taxon>Nematoda</taxon>
        <taxon>Chromadorea</taxon>
        <taxon>Plectida</taxon>
        <taxon>Plectina</taxon>
        <taxon>Plectoidea</taxon>
        <taxon>Plectidae</taxon>
        <taxon>Plectus</taxon>
    </lineage>
</organism>
<reference evidence="3" key="1">
    <citation type="submission" date="2022-11" db="UniProtKB">
        <authorList>
            <consortium name="WormBaseParasite"/>
        </authorList>
    </citation>
    <scope>IDENTIFICATION</scope>
</reference>
<feature type="region of interest" description="Disordered" evidence="1">
    <location>
        <begin position="232"/>
        <end position="254"/>
    </location>
</feature>
<feature type="region of interest" description="Disordered" evidence="1">
    <location>
        <begin position="275"/>
        <end position="310"/>
    </location>
</feature>